<keyword evidence="2" id="KW-1185">Reference proteome</keyword>
<dbReference type="InParanoid" id="L5JVP8"/>
<dbReference type="AlphaFoldDB" id="L5JVP8"/>
<evidence type="ECO:0000313" key="2">
    <source>
        <dbReference type="Proteomes" id="UP000010552"/>
    </source>
</evidence>
<dbReference type="EMBL" id="KB031122">
    <property type="protein sequence ID" value="ELK02561.1"/>
    <property type="molecule type" value="Genomic_DNA"/>
</dbReference>
<dbReference type="Proteomes" id="UP000010552">
    <property type="component" value="Unassembled WGS sequence"/>
</dbReference>
<protein>
    <submittedName>
        <fullName evidence="1">Uncharacterized protein</fullName>
    </submittedName>
</protein>
<evidence type="ECO:0000313" key="1">
    <source>
        <dbReference type="EMBL" id="ELK02561.1"/>
    </source>
</evidence>
<organism evidence="1 2">
    <name type="scientific">Pteropus alecto</name>
    <name type="common">Black flying fox</name>
    <dbReference type="NCBI Taxonomy" id="9402"/>
    <lineage>
        <taxon>Eukaryota</taxon>
        <taxon>Metazoa</taxon>
        <taxon>Chordata</taxon>
        <taxon>Craniata</taxon>
        <taxon>Vertebrata</taxon>
        <taxon>Euteleostomi</taxon>
        <taxon>Mammalia</taxon>
        <taxon>Eutheria</taxon>
        <taxon>Laurasiatheria</taxon>
        <taxon>Chiroptera</taxon>
        <taxon>Yinpterochiroptera</taxon>
        <taxon>Pteropodoidea</taxon>
        <taxon>Pteropodidae</taxon>
        <taxon>Pteropodinae</taxon>
        <taxon>Pteropus</taxon>
    </lineage>
</organism>
<name>L5JVP8_PTEAL</name>
<accession>L5JVP8</accession>
<gene>
    <name evidence="1" type="ORF">PAL_GLEAN10022460</name>
</gene>
<reference evidence="2" key="1">
    <citation type="journal article" date="2013" name="Science">
        <title>Comparative analysis of bat genomes provides insight into the evolution of flight and immunity.</title>
        <authorList>
            <person name="Zhang G."/>
            <person name="Cowled C."/>
            <person name="Shi Z."/>
            <person name="Huang Z."/>
            <person name="Bishop-Lilly K.A."/>
            <person name="Fang X."/>
            <person name="Wynne J.W."/>
            <person name="Xiong Z."/>
            <person name="Baker M.L."/>
            <person name="Zhao W."/>
            <person name="Tachedjian M."/>
            <person name="Zhu Y."/>
            <person name="Zhou P."/>
            <person name="Jiang X."/>
            <person name="Ng J."/>
            <person name="Yang L."/>
            <person name="Wu L."/>
            <person name="Xiao J."/>
            <person name="Feng Y."/>
            <person name="Chen Y."/>
            <person name="Sun X."/>
            <person name="Zhang Y."/>
            <person name="Marsh G.A."/>
            <person name="Crameri G."/>
            <person name="Broder C.C."/>
            <person name="Frey K.G."/>
            <person name="Wang L.F."/>
            <person name="Wang J."/>
        </authorList>
    </citation>
    <scope>NUCLEOTIDE SEQUENCE [LARGE SCALE GENOMIC DNA]</scope>
</reference>
<sequence>MVRSPDWLESAVTLQLRTSFPRRYKKCCTVSTSLRPLELEMQLLGASEAAELEAEAAGEVRAM</sequence>
<proteinExistence type="predicted"/>